<feature type="region of interest" description="Disordered" evidence="1">
    <location>
        <begin position="167"/>
        <end position="206"/>
    </location>
</feature>
<feature type="region of interest" description="Disordered" evidence="1">
    <location>
        <begin position="1"/>
        <end position="24"/>
    </location>
</feature>
<evidence type="ECO:0000256" key="1">
    <source>
        <dbReference type="SAM" id="MobiDB-lite"/>
    </source>
</evidence>
<evidence type="ECO:0000313" key="3">
    <source>
        <dbReference type="Proteomes" id="UP000610558"/>
    </source>
</evidence>
<name>A0A927C1Y2_9GAMM</name>
<feature type="compositionally biased region" description="Basic and acidic residues" evidence="1">
    <location>
        <begin position="13"/>
        <end position="24"/>
    </location>
</feature>
<dbReference type="Proteomes" id="UP000610558">
    <property type="component" value="Unassembled WGS sequence"/>
</dbReference>
<gene>
    <name evidence="2" type="ORF">IB286_09490</name>
</gene>
<sequence>MNNDMEEWLASLRGERESDSRDPLDTALHEYLKERDQSAQATNELGFQRLLKRLEQEPDIPSFGPKPHSKPGTWAAGLGFAACLLLALSITLKSPVQFDSAESMMAPAALYDNAVAESQQAKSQAQIEQAKPMSMPAPDRSVQAKLYGAMKSAPAAERALVGSERLELEQQQERRQELNSAGLNEDVAASDAADETQHKRQSMASACRQNSGVAELEITGTNLEQVKTFYHFIGAQEAIHFRFDPAGFAEFTYQTYGAHLLELTLQSQFGLHCPLDNTHTLQLRFPIPAKMNAESAQ</sequence>
<accession>A0A927C1Y2</accession>
<keyword evidence="3" id="KW-1185">Reference proteome</keyword>
<dbReference type="AlphaFoldDB" id="A0A927C1Y2"/>
<reference evidence="2" key="1">
    <citation type="submission" date="2020-09" db="EMBL/GenBank/DDBJ databases">
        <authorList>
            <person name="Yoon J.-W."/>
        </authorList>
    </citation>
    <scope>NUCLEOTIDE SEQUENCE</scope>
    <source>
        <strain evidence="2">KMU-158</strain>
    </source>
</reference>
<proteinExistence type="predicted"/>
<evidence type="ECO:0000313" key="2">
    <source>
        <dbReference type="EMBL" id="MBD2859239.1"/>
    </source>
</evidence>
<dbReference type="RefSeq" id="WP_190764818.1">
    <property type="nucleotide sequence ID" value="NZ_JACXLD010000004.1"/>
</dbReference>
<protein>
    <submittedName>
        <fullName evidence="2">Uncharacterized protein</fullName>
    </submittedName>
</protein>
<feature type="compositionally biased region" description="Basic and acidic residues" evidence="1">
    <location>
        <begin position="167"/>
        <end position="177"/>
    </location>
</feature>
<dbReference type="EMBL" id="JACXLD010000004">
    <property type="protein sequence ID" value="MBD2859239.1"/>
    <property type="molecule type" value="Genomic_DNA"/>
</dbReference>
<comment type="caution">
    <text evidence="2">The sequence shown here is derived from an EMBL/GenBank/DDBJ whole genome shotgun (WGS) entry which is preliminary data.</text>
</comment>
<organism evidence="2 3">
    <name type="scientific">Spongiibacter pelagi</name>
    <dbReference type="NCBI Taxonomy" id="2760804"/>
    <lineage>
        <taxon>Bacteria</taxon>
        <taxon>Pseudomonadati</taxon>
        <taxon>Pseudomonadota</taxon>
        <taxon>Gammaproteobacteria</taxon>
        <taxon>Cellvibrionales</taxon>
        <taxon>Spongiibacteraceae</taxon>
        <taxon>Spongiibacter</taxon>
    </lineage>
</organism>